<keyword evidence="3" id="KW-1185">Reference proteome</keyword>
<dbReference type="RefSeq" id="WP_009502786.1">
    <property type="nucleotide sequence ID" value="NZ_LIQE01000058.1"/>
</dbReference>
<organism evidence="2 3">
    <name type="scientific">Salipiger aestuarii</name>
    <dbReference type="NCBI Taxonomy" id="568098"/>
    <lineage>
        <taxon>Bacteria</taxon>
        <taxon>Pseudomonadati</taxon>
        <taxon>Pseudomonadota</taxon>
        <taxon>Alphaproteobacteria</taxon>
        <taxon>Rhodobacterales</taxon>
        <taxon>Roseobacteraceae</taxon>
        <taxon>Salipiger</taxon>
    </lineage>
</organism>
<reference evidence="2 3" key="1">
    <citation type="submission" date="2018-06" db="EMBL/GenBank/DDBJ databases">
        <title>Genomic Encyclopedia of Archaeal and Bacterial Type Strains, Phase II (KMG-II): from individual species to whole genera.</title>
        <authorList>
            <person name="Goeker M."/>
        </authorList>
    </citation>
    <scope>NUCLEOTIDE SEQUENCE [LARGE SCALE GENOMIC DNA]</scope>
    <source>
        <strain evidence="2 3">DSM 22011</strain>
    </source>
</reference>
<evidence type="ECO:0000313" key="2">
    <source>
        <dbReference type="EMBL" id="RAK10456.1"/>
    </source>
</evidence>
<protein>
    <submittedName>
        <fullName evidence="2">Dynamin family protein</fullName>
    </submittedName>
</protein>
<dbReference type="EMBL" id="QLMG01000056">
    <property type="protein sequence ID" value="RAK10456.1"/>
    <property type="molecule type" value="Genomic_DNA"/>
</dbReference>
<gene>
    <name evidence="2" type="ORF">ATI53_105620</name>
</gene>
<feature type="domain" description="Dynamin N-terminal" evidence="1">
    <location>
        <begin position="11"/>
        <end position="141"/>
    </location>
</feature>
<name>A0A327XR88_9RHOB</name>
<dbReference type="AlphaFoldDB" id="A0A327XR88"/>
<accession>A0A327XR88</accession>
<sequence>MIVDPPRKPRIALMGEFSAGKSTLANLLLEQDSSPVQVTATQLPPIWYTLGTGQAERVLTSGATEPISLTDWATADPANTEMIRVGIEADLLYAVDLVDMPGTSDPCMTTDTWSRVLPLVDMVIWCTPANQAWRQSEAAMWEQVRPELWQSSLLLVTRMDKMQSELDRRRVLSRVRAEAGAMFRDVLPIALPAAIAGRNDSEALEDTGAGALMRVLESALDAAGGLCDAAAFPAAPDTASAAGTTLTRKIVPRRIERRAVPRRERPQAGMA</sequence>
<evidence type="ECO:0000259" key="1">
    <source>
        <dbReference type="Pfam" id="PF00350"/>
    </source>
</evidence>
<dbReference type="Pfam" id="PF00350">
    <property type="entry name" value="Dynamin_N"/>
    <property type="match status" value="1"/>
</dbReference>
<proteinExistence type="predicted"/>
<evidence type="ECO:0000313" key="3">
    <source>
        <dbReference type="Proteomes" id="UP000249165"/>
    </source>
</evidence>
<dbReference type="Proteomes" id="UP000249165">
    <property type="component" value="Unassembled WGS sequence"/>
</dbReference>
<comment type="caution">
    <text evidence="2">The sequence shown here is derived from an EMBL/GenBank/DDBJ whole genome shotgun (WGS) entry which is preliminary data.</text>
</comment>
<dbReference type="InterPro" id="IPR045063">
    <property type="entry name" value="Dynamin_N"/>
</dbReference>
<dbReference type="Gene3D" id="3.40.50.300">
    <property type="entry name" value="P-loop containing nucleotide triphosphate hydrolases"/>
    <property type="match status" value="1"/>
</dbReference>
<dbReference type="InterPro" id="IPR027417">
    <property type="entry name" value="P-loop_NTPase"/>
</dbReference>
<dbReference type="SUPFAM" id="SSF52540">
    <property type="entry name" value="P-loop containing nucleoside triphosphate hydrolases"/>
    <property type="match status" value="1"/>
</dbReference>